<dbReference type="InterPro" id="IPR020084">
    <property type="entry name" value="NUDIX_hydrolase_CS"/>
</dbReference>
<dbReference type="InterPro" id="IPR000086">
    <property type="entry name" value="NUDIX_hydrolase_dom"/>
</dbReference>
<keyword evidence="5" id="KW-0460">Magnesium</keyword>
<comment type="caution">
    <text evidence="7">The sequence shown here is derived from an EMBL/GenBank/DDBJ whole genome shotgun (WGS) entry which is preliminary data.</text>
</comment>
<dbReference type="CDD" id="cd03424">
    <property type="entry name" value="NUDIX_ADPRase_Nudt5_UGPPase_Nudt14"/>
    <property type="match status" value="1"/>
</dbReference>
<dbReference type="EMBL" id="VAFM01000001">
    <property type="protein sequence ID" value="TKW61535.1"/>
    <property type="molecule type" value="Genomic_DNA"/>
</dbReference>
<evidence type="ECO:0000256" key="4">
    <source>
        <dbReference type="ARBA" id="ARBA00022801"/>
    </source>
</evidence>
<dbReference type="GO" id="GO:0016818">
    <property type="term" value="F:hydrolase activity, acting on acid anhydrides, in phosphorus-containing anhydrides"/>
    <property type="evidence" value="ECO:0007669"/>
    <property type="project" value="TreeGrafter"/>
</dbReference>
<dbReference type="GO" id="GO:0046872">
    <property type="term" value="F:metal ion binding"/>
    <property type="evidence" value="ECO:0007669"/>
    <property type="project" value="UniProtKB-KW"/>
</dbReference>
<dbReference type="Proteomes" id="UP000320948">
    <property type="component" value="Unassembled WGS sequence"/>
</dbReference>
<organism evidence="7 8">
    <name type="scientific">Blastochloris viridis</name>
    <name type="common">Rhodopseudomonas viridis</name>
    <dbReference type="NCBI Taxonomy" id="1079"/>
    <lineage>
        <taxon>Bacteria</taxon>
        <taxon>Pseudomonadati</taxon>
        <taxon>Pseudomonadota</taxon>
        <taxon>Alphaproteobacteria</taxon>
        <taxon>Hyphomicrobiales</taxon>
        <taxon>Blastochloridaceae</taxon>
        <taxon>Blastochloris</taxon>
    </lineage>
</organism>
<dbReference type="AlphaFoldDB" id="A0A6N4RC02"/>
<keyword evidence="4 7" id="KW-0378">Hydrolase</keyword>
<dbReference type="PANTHER" id="PTHR43758">
    <property type="entry name" value="7,8-DIHYDRO-8-OXOGUANINE TRIPHOSPHATASE"/>
    <property type="match status" value="1"/>
</dbReference>
<dbReference type="PANTHER" id="PTHR43758:SF8">
    <property type="entry name" value="8-OXO-DGTP DIPHOSPHATASE YTKD-RELATED"/>
    <property type="match status" value="1"/>
</dbReference>
<gene>
    <name evidence="7" type="ORF">DI628_02620</name>
</gene>
<reference evidence="7 8" key="1">
    <citation type="journal article" date="2017" name="Nat. Commun.">
        <title>In situ click chemistry generation of cyclooxygenase-2 inhibitors.</title>
        <authorList>
            <person name="Bhardwaj A."/>
            <person name="Kaur J."/>
            <person name="Wuest M."/>
            <person name="Wuest F."/>
        </authorList>
    </citation>
    <scope>NUCLEOTIDE SEQUENCE [LARGE SCALE GENOMIC DNA]</scope>
    <source>
        <strain evidence="7">S2_018_000_R2_106</strain>
    </source>
</reference>
<evidence type="ECO:0000259" key="6">
    <source>
        <dbReference type="PROSITE" id="PS51462"/>
    </source>
</evidence>
<feature type="domain" description="Nudix hydrolase" evidence="6">
    <location>
        <begin position="66"/>
        <end position="193"/>
    </location>
</feature>
<dbReference type="PROSITE" id="PS51462">
    <property type="entry name" value="NUDIX"/>
    <property type="match status" value="1"/>
</dbReference>
<sequence>MNCFPTHRSRSWAFSSYRRSSSSRRIFLYMSKIPAHAECVFKGAIFDVYQWQQAMYDGSTATFECLKRPDTVVVIPTQGDTVFYAEQEQPNKGPYLSLFGGRADEGEEPLQAAKRELLEETGFVSDDWELLTSNPFRGKIEWTIHYFVARNCRKVAEQNLDGGEKISILSTDVDTFLREIVADPRFYEPELKDNVYSAFNPTTAAEFKTKLQPKA</sequence>
<dbReference type="InterPro" id="IPR015797">
    <property type="entry name" value="NUDIX_hydrolase-like_dom_sf"/>
</dbReference>
<evidence type="ECO:0000313" key="7">
    <source>
        <dbReference type="EMBL" id="TKW61535.1"/>
    </source>
</evidence>
<evidence type="ECO:0000256" key="3">
    <source>
        <dbReference type="ARBA" id="ARBA00022723"/>
    </source>
</evidence>
<proteinExistence type="inferred from homology"/>
<accession>A0A6N4RC02</accession>
<comment type="similarity">
    <text evidence="2">Belongs to the Nudix hydrolase family.</text>
</comment>
<protein>
    <submittedName>
        <fullName evidence="7">NUDIX hydrolase</fullName>
    </submittedName>
</protein>
<dbReference type="Pfam" id="PF00293">
    <property type="entry name" value="NUDIX"/>
    <property type="match status" value="1"/>
</dbReference>
<evidence type="ECO:0000256" key="2">
    <source>
        <dbReference type="ARBA" id="ARBA00005582"/>
    </source>
</evidence>
<evidence type="ECO:0000313" key="8">
    <source>
        <dbReference type="Proteomes" id="UP000320948"/>
    </source>
</evidence>
<evidence type="ECO:0000256" key="5">
    <source>
        <dbReference type="ARBA" id="ARBA00022842"/>
    </source>
</evidence>
<dbReference type="SUPFAM" id="SSF55811">
    <property type="entry name" value="Nudix"/>
    <property type="match status" value="1"/>
</dbReference>
<name>A0A6N4RC02_BLAVI</name>
<comment type="cofactor">
    <cofactor evidence="1">
        <name>Mg(2+)</name>
        <dbReference type="ChEBI" id="CHEBI:18420"/>
    </cofactor>
</comment>
<dbReference type="Gene3D" id="3.90.79.10">
    <property type="entry name" value="Nucleoside Triphosphate Pyrophosphohydrolase"/>
    <property type="match status" value="1"/>
</dbReference>
<keyword evidence="3" id="KW-0479">Metal-binding</keyword>
<dbReference type="PROSITE" id="PS00893">
    <property type="entry name" value="NUDIX_BOX"/>
    <property type="match status" value="1"/>
</dbReference>
<evidence type="ECO:0000256" key="1">
    <source>
        <dbReference type="ARBA" id="ARBA00001946"/>
    </source>
</evidence>